<reference evidence="2 3" key="1">
    <citation type="journal article" date="2015" name="Genome Announc.">
        <title>Expanding the biotechnology potential of lactobacilli through comparative genomics of 213 strains and associated genera.</title>
        <authorList>
            <person name="Sun Z."/>
            <person name="Harris H.M."/>
            <person name="McCann A."/>
            <person name="Guo C."/>
            <person name="Argimon S."/>
            <person name="Zhang W."/>
            <person name="Yang X."/>
            <person name="Jeffery I.B."/>
            <person name="Cooney J.C."/>
            <person name="Kagawa T.F."/>
            <person name="Liu W."/>
            <person name="Song Y."/>
            <person name="Salvetti E."/>
            <person name="Wrobel A."/>
            <person name="Rasinkangas P."/>
            <person name="Parkhill J."/>
            <person name="Rea M.C."/>
            <person name="O'Sullivan O."/>
            <person name="Ritari J."/>
            <person name="Douillard F.P."/>
            <person name="Paul Ross R."/>
            <person name="Yang R."/>
            <person name="Briner A.E."/>
            <person name="Felis G.E."/>
            <person name="de Vos W.M."/>
            <person name="Barrangou R."/>
            <person name="Klaenhammer T.R."/>
            <person name="Caufield P.W."/>
            <person name="Cui Y."/>
            <person name="Zhang H."/>
            <person name="O'Toole P.W."/>
        </authorList>
    </citation>
    <scope>NUCLEOTIDE SEQUENCE [LARGE SCALE GENOMIC DNA]</scope>
    <source>
        <strain evidence="2 3">DSM 26202</strain>
    </source>
</reference>
<feature type="region of interest" description="Disordered" evidence="1">
    <location>
        <begin position="264"/>
        <end position="332"/>
    </location>
</feature>
<dbReference type="InterPro" id="IPR018330">
    <property type="entry name" value="RecT_fam"/>
</dbReference>
<feature type="compositionally biased region" description="Basic and acidic residues" evidence="1">
    <location>
        <begin position="264"/>
        <end position="299"/>
    </location>
</feature>
<keyword evidence="3" id="KW-1185">Reference proteome</keyword>
<organism evidence="2 3">
    <name type="scientific">Paucilactobacillus hokkaidonensis</name>
    <dbReference type="NCBI Taxonomy" id="1193095"/>
    <lineage>
        <taxon>Bacteria</taxon>
        <taxon>Bacillati</taxon>
        <taxon>Bacillota</taxon>
        <taxon>Bacilli</taxon>
        <taxon>Lactobacillales</taxon>
        <taxon>Lactobacillaceae</taxon>
        <taxon>Paucilactobacillus</taxon>
    </lineage>
</organism>
<evidence type="ECO:0000256" key="1">
    <source>
        <dbReference type="SAM" id="MobiDB-lite"/>
    </source>
</evidence>
<gene>
    <name evidence="2" type="ORF">IV59_GL001773</name>
</gene>
<accession>A0ABR5Q2A1</accession>
<sequence length="332" mass="37028">MGLRAINHYWIKGEKIMAENEVVAKVQSRITQLEQGSNGLTLPSDYSLGNALNSAWLMINDDSKLMATSDGSKAQALLNMAIQGLSPAKSQGYFIPYGQKLTFQRSYFGSLTILKRLENVKDVFAEIVHKGDVFEIGADESGRQIVKNFKPDFSNLDNEIVGAFAVITQTDGTKNYTVMTKKMIDQSWSHAKTTKVQKEFPGEMAKRTVLNRAAKFFINTSGDNDMLIKAINDTTADEYDDKRKDVTPGNSVAAKLETKFNSEKVKSVPDKESSTTDVKSENKTKVIEGENVDDRHEEPEVSEAQEQARKYAKELDKTEPTVEQGELLHRGK</sequence>
<evidence type="ECO:0000313" key="3">
    <source>
        <dbReference type="Proteomes" id="UP000051884"/>
    </source>
</evidence>
<name>A0ABR5Q2A1_9LACO</name>
<protein>
    <submittedName>
        <fullName evidence="2">RecT family protein</fullName>
    </submittedName>
</protein>
<proteinExistence type="predicted"/>
<dbReference type="Proteomes" id="UP000051884">
    <property type="component" value="Unassembled WGS sequence"/>
</dbReference>
<dbReference type="Pfam" id="PF03837">
    <property type="entry name" value="RecT"/>
    <property type="match status" value="1"/>
</dbReference>
<feature type="compositionally biased region" description="Basic and acidic residues" evidence="1">
    <location>
        <begin position="306"/>
        <end position="332"/>
    </location>
</feature>
<dbReference type="EMBL" id="JQCH01000048">
    <property type="protein sequence ID" value="KRO07681.1"/>
    <property type="molecule type" value="Genomic_DNA"/>
</dbReference>
<evidence type="ECO:0000313" key="2">
    <source>
        <dbReference type="EMBL" id="KRO07681.1"/>
    </source>
</evidence>
<comment type="caution">
    <text evidence="2">The sequence shown here is derived from an EMBL/GenBank/DDBJ whole genome shotgun (WGS) entry which is preliminary data.</text>
</comment>